<dbReference type="InterPro" id="IPR026341">
    <property type="entry name" value="T9SS_type_B"/>
</dbReference>
<evidence type="ECO:0000313" key="3">
    <source>
        <dbReference type="Proteomes" id="UP000192796"/>
    </source>
</evidence>
<gene>
    <name evidence="2" type="ORF">A3860_20030</name>
</gene>
<proteinExistence type="predicted"/>
<dbReference type="Gene3D" id="2.60.120.260">
    <property type="entry name" value="Galactose-binding domain-like"/>
    <property type="match status" value="1"/>
</dbReference>
<dbReference type="RefSeq" id="WP_081146883.1">
    <property type="nucleotide sequence ID" value="NZ_LVYD01000042.1"/>
</dbReference>
<dbReference type="EMBL" id="LVYD01000042">
    <property type="protein sequence ID" value="OQP64267.1"/>
    <property type="molecule type" value="Genomic_DNA"/>
</dbReference>
<dbReference type="STRING" id="1703345.A3860_20030"/>
<keyword evidence="1" id="KW-0732">Signal</keyword>
<feature type="signal peptide" evidence="1">
    <location>
        <begin position="1"/>
        <end position="22"/>
    </location>
</feature>
<feature type="chain" id="PRO_5013184318" description="Ig-like domain-containing protein" evidence="1">
    <location>
        <begin position="23"/>
        <end position="490"/>
    </location>
</feature>
<accession>A0A1V9G127</accession>
<evidence type="ECO:0000313" key="2">
    <source>
        <dbReference type="EMBL" id="OQP64267.1"/>
    </source>
</evidence>
<evidence type="ECO:0000256" key="1">
    <source>
        <dbReference type="SAM" id="SignalP"/>
    </source>
</evidence>
<protein>
    <recommendedName>
        <fullName evidence="4">Ig-like domain-containing protein</fullName>
    </recommendedName>
</protein>
<keyword evidence="3" id="KW-1185">Reference proteome</keyword>
<sequence length="490" mass="52673">MRPVCSVFAIAVMIFLFQTTNAQLCKGSLGDPIVNITFGSGTNPGKSLIAAATTYQYQASVCPNDGFYTVCNSTSGCFSDSWHTLSADHTGNTNGYFMLVNASYQPGAFYLDTVRGICSNTTFEFAAWVCNLLRPSACSGNGIEPNLTFSIEKTDGTVLSTFNTGNIPTTSSPSWKQVGFFFTTPVGVTDVVLRMVNNAPGGCGNDIALDDITLRPCGPDIKTSIVGASSNSVSFCEGEAHTYTLTGTVMAGYTNPSLQWQKNFNDSGWVDIPGAHATTLAVNLPSSMKEGTYMYRLTAVETDNIGSTACRTAANPISIIINPTPYANAGPDKTILEGDVAQPEGVATGGNIDYSWSPVLNMNNAQSLNPEVTPPTSTDYVLSVVSKFGCGTVTDTMHVFVLKDFFVPNAFTPNRDGINDTWNIPALKGLPNFEIRVFNRYGQLVFHTRNNFIGWNGKFNGTDQPVGLYVYLVNIENGKRILKGPLALIR</sequence>
<name>A0A1V9G127_9BACT</name>
<dbReference type="NCBIfam" id="TIGR04131">
    <property type="entry name" value="Bac_Flav_CTERM"/>
    <property type="match status" value="1"/>
</dbReference>
<dbReference type="Pfam" id="PF13585">
    <property type="entry name" value="CHU_C"/>
    <property type="match status" value="1"/>
</dbReference>
<organism evidence="2 3">
    <name type="scientific">Niastella vici</name>
    <dbReference type="NCBI Taxonomy" id="1703345"/>
    <lineage>
        <taxon>Bacteria</taxon>
        <taxon>Pseudomonadati</taxon>
        <taxon>Bacteroidota</taxon>
        <taxon>Chitinophagia</taxon>
        <taxon>Chitinophagales</taxon>
        <taxon>Chitinophagaceae</taxon>
        <taxon>Niastella</taxon>
    </lineage>
</organism>
<dbReference type="AlphaFoldDB" id="A0A1V9G127"/>
<reference evidence="2 3" key="1">
    <citation type="submission" date="2016-03" db="EMBL/GenBank/DDBJ databases">
        <title>Niastella vici sp. nov., isolated from farmland soil.</title>
        <authorList>
            <person name="Chen L."/>
            <person name="Wang D."/>
            <person name="Yang S."/>
            <person name="Wang G."/>
        </authorList>
    </citation>
    <scope>NUCLEOTIDE SEQUENCE [LARGE SCALE GENOMIC DNA]</scope>
    <source>
        <strain evidence="2 3">DJ57</strain>
    </source>
</reference>
<evidence type="ECO:0008006" key="4">
    <source>
        <dbReference type="Google" id="ProtNLM"/>
    </source>
</evidence>
<dbReference type="Proteomes" id="UP000192796">
    <property type="component" value="Unassembled WGS sequence"/>
</dbReference>
<comment type="caution">
    <text evidence="2">The sequence shown here is derived from an EMBL/GenBank/DDBJ whole genome shotgun (WGS) entry which is preliminary data.</text>
</comment>
<dbReference type="OrthoDB" id="1652165at2"/>